<gene>
    <name evidence="1" type="ORF">DERP_006133</name>
</gene>
<sequence length="170" mass="18972">MNITIAIYWIRIKQSAIQYGVPTIVSRFSCGIICAQKPKSVTFTWPSISMNTVPEAPEPIFFNILYRTRGLPELTILLSNCLTSFSVIGLAFFNSFLRKTVFVCPSLSEIFFIDPAKYFSCLRCISYVTNCNALITASGFSCCSLRVIFAPCNKFFHGCGKPSISPVFIL</sequence>
<accession>A0ABQ8JSE0</accession>
<dbReference type="Proteomes" id="UP000887458">
    <property type="component" value="Unassembled WGS sequence"/>
</dbReference>
<reference evidence="1 2" key="1">
    <citation type="journal article" date="2018" name="J. Allergy Clin. Immunol.">
        <title>High-quality assembly of Dermatophagoides pteronyssinus genome and transcriptome reveals a wide range of novel allergens.</title>
        <authorList>
            <person name="Liu X.Y."/>
            <person name="Yang K.Y."/>
            <person name="Wang M.Q."/>
            <person name="Kwok J.S."/>
            <person name="Zeng X."/>
            <person name="Yang Z."/>
            <person name="Xiao X.J."/>
            <person name="Lau C.P."/>
            <person name="Li Y."/>
            <person name="Huang Z.M."/>
            <person name="Ba J.G."/>
            <person name="Yim A.K."/>
            <person name="Ouyang C.Y."/>
            <person name="Ngai S.M."/>
            <person name="Chan T.F."/>
            <person name="Leung E.L."/>
            <person name="Liu L."/>
            <person name="Liu Z.G."/>
            <person name="Tsui S.K."/>
        </authorList>
    </citation>
    <scope>NUCLEOTIDE SEQUENCE [LARGE SCALE GENOMIC DNA]</scope>
    <source>
        <strain evidence="1">Derp</strain>
    </source>
</reference>
<organism evidence="1 2">
    <name type="scientific">Dermatophagoides pteronyssinus</name>
    <name type="common">European house dust mite</name>
    <dbReference type="NCBI Taxonomy" id="6956"/>
    <lineage>
        <taxon>Eukaryota</taxon>
        <taxon>Metazoa</taxon>
        <taxon>Ecdysozoa</taxon>
        <taxon>Arthropoda</taxon>
        <taxon>Chelicerata</taxon>
        <taxon>Arachnida</taxon>
        <taxon>Acari</taxon>
        <taxon>Acariformes</taxon>
        <taxon>Sarcoptiformes</taxon>
        <taxon>Astigmata</taxon>
        <taxon>Psoroptidia</taxon>
        <taxon>Analgoidea</taxon>
        <taxon>Pyroglyphidae</taxon>
        <taxon>Dermatophagoidinae</taxon>
        <taxon>Dermatophagoides</taxon>
    </lineage>
</organism>
<proteinExistence type="predicted"/>
<name>A0ABQ8JSE0_DERPT</name>
<evidence type="ECO:0000313" key="1">
    <source>
        <dbReference type="EMBL" id="KAH9425524.1"/>
    </source>
</evidence>
<keyword evidence="2" id="KW-1185">Reference proteome</keyword>
<dbReference type="EMBL" id="NJHN03000018">
    <property type="protein sequence ID" value="KAH9425524.1"/>
    <property type="molecule type" value="Genomic_DNA"/>
</dbReference>
<reference evidence="1 2" key="2">
    <citation type="journal article" date="2022" name="Mol. Biol. Evol.">
        <title>Comparative Genomics Reveals Insights into the Divergent Evolution of Astigmatic Mites and Household Pest Adaptations.</title>
        <authorList>
            <person name="Xiong Q."/>
            <person name="Wan A.T."/>
            <person name="Liu X."/>
            <person name="Fung C.S."/>
            <person name="Xiao X."/>
            <person name="Malainual N."/>
            <person name="Hou J."/>
            <person name="Wang L."/>
            <person name="Wang M."/>
            <person name="Yang K.Y."/>
            <person name="Cui Y."/>
            <person name="Leung E.L."/>
            <person name="Nong W."/>
            <person name="Shin S.K."/>
            <person name="Au S.W."/>
            <person name="Jeong K.Y."/>
            <person name="Chew F.T."/>
            <person name="Hui J.H."/>
            <person name="Leung T.F."/>
            <person name="Tungtrongchitr A."/>
            <person name="Zhong N."/>
            <person name="Liu Z."/>
            <person name="Tsui S.K."/>
        </authorList>
    </citation>
    <scope>NUCLEOTIDE SEQUENCE [LARGE SCALE GENOMIC DNA]</scope>
    <source>
        <strain evidence="1">Derp</strain>
    </source>
</reference>
<comment type="caution">
    <text evidence="1">The sequence shown here is derived from an EMBL/GenBank/DDBJ whole genome shotgun (WGS) entry which is preliminary data.</text>
</comment>
<protein>
    <submittedName>
        <fullName evidence="1">Uncharacterized protein</fullName>
    </submittedName>
</protein>
<evidence type="ECO:0000313" key="2">
    <source>
        <dbReference type="Proteomes" id="UP000887458"/>
    </source>
</evidence>